<dbReference type="InterPro" id="IPR000008">
    <property type="entry name" value="C2_dom"/>
</dbReference>
<keyword evidence="5" id="KW-1185">Reference proteome</keyword>
<sequence length="146" mass="16122">MPQGTLEVLLVSAKGLENTDFLSGMDAYAVLTCRTQEKKSSVASGEGSRPDWNETFVFIISEGVNELKIKLMDKDSFTEDDFVGEATVPLGAVFEEESIPAMAYNVVKEEKYCGEIRVALNFTPHHAQRSGDVEEDFGGWKQSSMD</sequence>
<dbReference type="SUPFAM" id="SSF49562">
    <property type="entry name" value="C2 domain (Calcium/lipid-binding domain, CaLB)"/>
    <property type="match status" value="1"/>
</dbReference>
<organism evidence="4 5">
    <name type="scientific">Penstemon davidsonii</name>
    <dbReference type="NCBI Taxonomy" id="160366"/>
    <lineage>
        <taxon>Eukaryota</taxon>
        <taxon>Viridiplantae</taxon>
        <taxon>Streptophyta</taxon>
        <taxon>Embryophyta</taxon>
        <taxon>Tracheophyta</taxon>
        <taxon>Spermatophyta</taxon>
        <taxon>Magnoliopsida</taxon>
        <taxon>eudicotyledons</taxon>
        <taxon>Gunneridae</taxon>
        <taxon>Pentapetalae</taxon>
        <taxon>asterids</taxon>
        <taxon>lamiids</taxon>
        <taxon>Lamiales</taxon>
        <taxon>Plantaginaceae</taxon>
        <taxon>Cheloneae</taxon>
        <taxon>Penstemon</taxon>
    </lineage>
</organism>
<comment type="caution">
    <text evidence="4">The sequence shown here is derived from an EMBL/GenBank/DDBJ whole genome shotgun (WGS) entry which is preliminary data.</text>
</comment>
<dbReference type="Pfam" id="PF00168">
    <property type="entry name" value="C2"/>
    <property type="match status" value="1"/>
</dbReference>
<dbReference type="Gene3D" id="2.60.40.150">
    <property type="entry name" value="C2 domain"/>
    <property type="match status" value="1"/>
</dbReference>
<dbReference type="PROSITE" id="PS50004">
    <property type="entry name" value="C2"/>
    <property type="match status" value="1"/>
</dbReference>
<keyword evidence="2" id="KW-0106">Calcium</keyword>
<reference evidence="4 5" key="1">
    <citation type="journal article" date="2023" name="bioRxiv">
        <title>Genome report: Whole genome sequence and annotation of Penstemon davidsonii.</title>
        <authorList>
            <person name="Ostevik K.L."/>
            <person name="Alabady M."/>
            <person name="Zhang M."/>
            <person name="Rausher M.D."/>
        </authorList>
    </citation>
    <scope>NUCLEOTIDE SEQUENCE [LARGE SCALE GENOMIC DNA]</scope>
    <source>
        <strain evidence="4">DNT005</strain>
        <tissue evidence="4">Whole leaf</tissue>
    </source>
</reference>
<name>A0ABR0D2N3_9LAMI</name>
<evidence type="ECO:0000256" key="1">
    <source>
        <dbReference type="ARBA" id="ARBA00022723"/>
    </source>
</evidence>
<proteinExistence type="predicted"/>
<evidence type="ECO:0000313" key="5">
    <source>
        <dbReference type="Proteomes" id="UP001291926"/>
    </source>
</evidence>
<keyword evidence="1" id="KW-0479">Metal-binding</keyword>
<dbReference type="PANTHER" id="PTHR46502:SF2">
    <property type="entry name" value="16 KDA PHLOEM PROTEIN 2"/>
    <property type="match status" value="1"/>
</dbReference>
<dbReference type="SMART" id="SM00239">
    <property type="entry name" value="C2"/>
    <property type="match status" value="1"/>
</dbReference>
<accession>A0ABR0D2N3</accession>
<protein>
    <recommendedName>
        <fullName evidence="3">C2 domain-containing protein</fullName>
    </recommendedName>
</protein>
<dbReference type="PANTHER" id="PTHR46502">
    <property type="entry name" value="C2 DOMAIN-CONTAINING"/>
    <property type="match status" value="1"/>
</dbReference>
<evidence type="ECO:0000313" key="4">
    <source>
        <dbReference type="EMBL" id="KAK4483452.1"/>
    </source>
</evidence>
<feature type="domain" description="C2" evidence="3">
    <location>
        <begin position="1"/>
        <end position="103"/>
    </location>
</feature>
<dbReference type="Proteomes" id="UP001291926">
    <property type="component" value="Unassembled WGS sequence"/>
</dbReference>
<dbReference type="EMBL" id="JAYDYQ010002534">
    <property type="protein sequence ID" value="KAK4483452.1"/>
    <property type="molecule type" value="Genomic_DNA"/>
</dbReference>
<dbReference type="InterPro" id="IPR035892">
    <property type="entry name" value="C2_domain_sf"/>
</dbReference>
<gene>
    <name evidence="4" type="ORF">RD792_010640</name>
</gene>
<evidence type="ECO:0000256" key="2">
    <source>
        <dbReference type="ARBA" id="ARBA00022837"/>
    </source>
</evidence>
<evidence type="ECO:0000259" key="3">
    <source>
        <dbReference type="PROSITE" id="PS50004"/>
    </source>
</evidence>